<comment type="caution">
    <text evidence="1">The sequence shown here is derived from an EMBL/GenBank/DDBJ whole genome shotgun (WGS) entry which is preliminary data.</text>
</comment>
<organism evidence="1 2">
    <name type="scientific">Coptotermes formosanus</name>
    <name type="common">Formosan subterranean termite</name>
    <dbReference type="NCBI Taxonomy" id="36987"/>
    <lineage>
        <taxon>Eukaryota</taxon>
        <taxon>Metazoa</taxon>
        <taxon>Ecdysozoa</taxon>
        <taxon>Arthropoda</taxon>
        <taxon>Hexapoda</taxon>
        <taxon>Insecta</taxon>
        <taxon>Pterygota</taxon>
        <taxon>Neoptera</taxon>
        <taxon>Polyneoptera</taxon>
        <taxon>Dictyoptera</taxon>
        <taxon>Blattodea</taxon>
        <taxon>Blattoidea</taxon>
        <taxon>Termitoidae</taxon>
        <taxon>Rhinotermitidae</taxon>
        <taxon>Coptotermes</taxon>
    </lineage>
</organism>
<keyword evidence="2" id="KW-1185">Reference proteome</keyword>
<reference evidence="2" key="1">
    <citation type="submission" date="2020-01" db="EMBL/GenBank/DDBJ databases">
        <title>Draft genome sequence of the Termite Coptotermes fromosanus.</title>
        <authorList>
            <person name="Itakura S."/>
            <person name="Yosikawa Y."/>
            <person name="Umezawa K."/>
        </authorList>
    </citation>
    <scope>NUCLEOTIDE SEQUENCE [LARGE SCALE GENOMIC DNA]</scope>
</reference>
<dbReference type="EMBL" id="BLKM01000700">
    <property type="protein sequence ID" value="GFG37454.1"/>
    <property type="molecule type" value="Genomic_DNA"/>
</dbReference>
<accession>A0A6L2PYZ7</accession>
<evidence type="ECO:0000313" key="2">
    <source>
        <dbReference type="Proteomes" id="UP000502823"/>
    </source>
</evidence>
<dbReference type="OrthoDB" id="1740265at2759"/>
<dbReference type="InParanoid" id="A0A6L2PYZ7"/>
<gene>
    <name evidence="1" type="ORF">Cfor_07177</name>
</gene>
<evidence type="ECO:0000313" key="1">
    <source>
        <dbReference type="EMBL" id="GFG37454.1"/>
    </source>
</evidence>
<dbReference type="AlphaFoldDB" id="A0A6L2PYZ7"/>
<name>A0A6L2PYZ7_COPFO</name>
<proteinExistence type="predicted"/>
<sequence length="109" mass="12426">MAVAMLLHGCKNLAPNRDERTCGSVVMYLLYTISRTVESDIMIVERYYPRRDSYVIVCNFGNQTQTKDLSFAYYGGEVIADLRGRVGNYLTFHALTLFAGEFILIKLDK</sequence>
<protein>
    <submittedName>
        <fullName evidence="1">Uncharacterized protein</fullName>
    </submittedName>
</protein>
<dbReference type="Proteomes" id="UP000502823">
    <property type="component" value="Unassembled WGS sequence"/>
</dbReference>